<feature type="compositionally biased region" description="Polar residues" evidence="2">
    <location>
        <begin position="262"/>
        <end position="272"/>
    </location>
</feature>
<feature type="compositionally biased region" description="Low complexity" evidence="2">
    <location>
        <begin position="83"/>
        <end position="98"/>
    </location>
</feature>
<feature type="compositionally biased region" description="Polar residues" evidence="2">
    <location>
        <begin position="221"/>
        <end position="241"/>
    </location>
</feature>
<feature type="region of interest" description="Disordered" evidence="2">
    <location>
        <begin position="26"/>
        <end position="295"/>
    </location>
</feature>
<feature type="compositionally biased region" description="Polar residues" evidence="2">
    <location>
        <begin position="519"/>
        <end position="537"/>
    </location>
</feature>
<feature type="compositionally biased region" description="Basic and acidic residues" evidence="2">
    <location>
        <begin position="192"/>
        <end position="202"/>
    </location>
</feature>
<name>A0A9P9AWU7_9HYPO</name>
<gene>
    <name evidence="3" type="ORF">B0T10DRAFT_556317</name>
</gene>
<dbReference type="AlphaFoldDB" id="A0A9P9AWU7"/>
<proteinExistence type="predicted"/>
<feature type="coiled-coil region" evidence="1">
    <location>
        <begin position="298"/>
        <end position="325"/>
    </location>
</feature>
<dbReference type="Proteomes" id="UP000777438">
    <property type="component" value="Unassembled WGS sequence"/>
</dbReference>
<feature type="compositionally biased region" description="Basic and acidic residues" evidence="2">
    <location>
        <begin position="26"/>
        <end position="37"/>
    </location>
</feature>
<evidence type="ECO:0000256" key="2">
    <source>
        <dbReference type="SAM" id="MobiDB-lite"/>
    </source>
</evidence>
<sequence length="567" mass="62906">MKVAESDGAESPWTSWLRCCMPAASSDKRSFHEKQSHDDDDTIYDQPSHYPRPVAVPQMASNRLNKLEKSPRPNAGPKRRRFLNLSSSSRRPIISAPSHFRHITTASPQFDFHEPEPQPEPQPEQNADLRPARQLPRRAFRPLELSIHQADKQPSPLLPHFGVPSELPVPAPVYDPTQTRRRSRSDSAPPKTPEDQLEKPPVRELGSPFSPIRGLKRPADSTPTSSLNQVEKASDIPSTESRSLEHQRSFSSMSFHFPRKTLTGTTDSSPYTVQDEEIPPLIPPRARNRARAQTSPDVEAIKARVASAMLEVERLQQQIDTAIERQSLYANSRPSTPHSMARTIPGETFTVLPGPDAHLLINVSDMEPMPSIPALPPAAPSFAERLNSEIDRPRTAPIKSHISAHRRANTAGDAPASPHTPPPRPKPKAKAKAKRPESPLQPPLPLVLRPPLRKKKSFSRVSNWLFPGAEHNRDVSFDSVTNLPRPVTGKDGYYQCVSLGETGGRRQSNDTVGTVSTWETNDDQTFPSTWSPSSTAVTKAEEPLISRSATFGRNDRIPRRMSVGIAV</sequence>
<comment type="caution">
    <text evidence="3">The sequence shown here is derived from an EMBL/GenBank/DDBJ whole genome shotgun (WGS) entry which is preliminary data.</text>
</comment>
<feature type="region of interest" description="Disordered" evidence="2">
    <location>
        <begin position="519"/>
        <end position="539"/>
    </location>
</feature>
<keyword evidence="1" id="KW-0175">Coiled coil</keyword>
<reference evidence="3 4" key="1">
    <citation type="journal article" date="2021" name="Nat. Commun.">
        <title>Genetic determinants of endophytism in the Arabidopsis root mycobiome.</title>
        <authorList>
            <person name="Mesny F."/>
            <person name="Miyauchi S."/>
            <person name="Thiergart T."/>
            <person name="Pickel B."/>
            <person name="Atanasova L."/>
            <person name="Karlsson M."/>
            <person name="Huettel B."/>
            <person name="Barry K.W."/>
            <person name="Haridas S."/>
            <person name="Chen C."/>
            <person name="Bauer D."/>
            <person name="Andreopoulos W."/>
            <person name="Pangilinan J."/>
            <person name="LaButti K."/>
            <person name="Riley R."/>
            <person name="Lipzen A."/>
            <person name="Clum A."/>
            <person name="Drula E."/>
            <person name="Henrissat B."/>
            <person name="Kohler A."/>
            <person name="Grigoriev I.V."/>
            <person name="Martin F.M."/>
            <person name="Hacquard S."/>
        </authorList>
    </citation>
    <scope>NUCLEOTIDE SEQUENCE [LARGE SCALE GENOMIC DNA]</scope>
    <source>
        <strain evidence="3 4">MPI-CAGE-CH-0241</strain>
    </source>
</reference>
<accession>A0A9P9AWU7</accession>
<keyword evidence="4" id="KW-1185">Reference proteome</keyword>
<feature type="region of interest" description="Disordered" evidence="2">
    <location>
        <begin position="399"/>
        <end position="448"/>
    </location>
</feature>
<protein>
    <submittedName>
        <fullName evidence="3">Uncharacterized protein</fullName>
    </submittedName>
</protein>
<evidence type="ECO:0000313" key="3">
    <source>
        <dbReference type="EMBL" id="KAH6899029.1"/>
    </source>
</evidence>
<dbReference type="EMBL" id="JAGPYM010000002">
    <property type="protein sequence ID" value="KAH6899029.1"/>
    <property type="molecule type" value="Genomic_DNA"/>
</dbReference>
<dbReference type="OrthoDB" id="3595619at2759"/>
<evidence type="ECO:0000256" key="1">
    <source>
        <dbReference type="SAM" id="Coils"/>
    </source>
</evidence>
<evidence type="ECO:0000313" key="4">
    <source>
        <dbReference type="Proteomes" id="UP000777438"/>
    </source>
</evidence>
<organism evidence="3 4">
    <name type="scientific">Thelonectria olida</name>
    <dbReference type="NCBI Taxonomy" id="1576542"/>
    <lineage>
        <taxon>Eukaryota</taxon>
        <taxon>Fungi</taxon>
        <taxon>Dikarya</taxon>
        <taxon>Ascomycota</taxon>
        <taxon>Pezizomycotina</taxon>
        <taxon>Sordariomycetes</taxon>
        <taxon>Hypocreomycetidae</taxon>
        <taxon>Hypocreales</taxon>
        <taxon>Nectriaceae</taxon>
        <taxon>Thelonectria</taxon>
    </lineage>
</organism>